<evidence type="ECO:0000256" key="2">
    <source>
        <dbReference type="ARBA" id="ARBA00001936"/>
    </source>
</evidence>
<dbReference type="InterPro" id="IPR024567">
    <property type="entry name" value="RNase_HII/HIII_dom"/>
</dbReference>
<evidence type="ECO:0000256" key="3">
    <source>
        <dbReference type="ARBA" id="ARBA00001946"/>
    </source>
</evidence>
<dbReference type="GO" id="GO:0005737">
    <property type="term" value="C:cytoplasm"/>
    <property type="evidence" value="ECO:0007669"/>
    <property type="project" value="UniProtKB-SubCell"/>
</dbReference>
<dbReference type="PANTHER" id="PTHR10954:SF18">
    <property type="entry name" value="RIBONUCLEASE HII"/>
    <property type="match status" value="1"/>
</dbReference>
<evidence type="ECO:0000313" key="15">
    <source>
        <dbReference type="EMBL" id="CAB4566430.1"/>
    </source>
</evidence>
<accession>A0A6J6DQB5</accession>
<evidence type="ECO:0000256" key="4">
    <source>
        <dbReference type="ARBA" id="ARBA00004496"/>
    </source>
</evidence>
<comment type="cofactor">
    <cofactor evidence="3">
        <name>Mg(2+)</name>
        <dbReference type="ChEBI" id="CHEBI:18420"/>
    </cofactor>
</comment>
<dbReference type="InterPro" id="IPR001352">
    <property type="entry name" value="RNase_HII/HIII"/>
</dbReference>
<dbReference type="EC" id="3.1.26.4" evidence="6"/>
<keyword evidence="12" id="KW-0378">Hydrolase</keyword>
<dbReference type="HAMAP" id="MF_00052_B">
    <property type="entry name" value="RNase_HII_B"/>
    <property type="match status" value="1"/>
</dbReference>
<dbReference type="GO" id="GO:0043137">
    <property type="term" value="P:DNA replication, removal of RNA primer"/>
    <property type="evidence" value="ECO:0007669"/>
    <property type="project" value="TreeGrafter"/>
</dbReference>
<dbReference type="CDD" id="cd07182">
    <property type="entry name" value="RNase_HII_bacteria_HII_like"/>
    <property type="match status" value="1"/>
</dbReference>
<dbReference type="Pfam" id="PF01351">
    <property type="entry name" value="RNase_HII"/>
    <property type="match status" value="1"/>
</dbReference>
<evidence type="ECO:0000256" key="7">
    <source>
        <dbReference type="ARBA" id="ARBA00019179"/>
    </source>
</evidence>
<dbReference type="AlphaFoldDB" id="A0A6J6DQB5"/>
<sequence>MGVSWIEDSLFAHELKVIAGVDEAGRGACAGPLVAAAVALDHTASQRLLALLGDRKRGSLTLDSKAMSEKDREYLFSQIEDIAVAIEVVIIEADEIDRFGLQAMNEGAMRRAISQLAAKVDYALTDGYPIEGLAMPSLAVWKGDAVSLSVGAASIIAKVRRDRIMVELDGRFPGYGFASHKGYSSKAHMDAIKELGVLPIHRRSYSNVAKLIAR</sequence>
<evidence type="ECO:0000256" key="9">
    <source>
        <dbReference type="ARBA" id="ARBA00022722"/>
    </source>
</evidence>
<feature type="domain" description="RNase H type-2" evidence="14">
    <location>
        <begin position="16"/>
        <end position="214"/>
    </location>
</feature>
<keyword evidence="13" id="KW-0464">Manganese</keyword>
<comment type="catalytic activity">
    <reaction evidence="1">
        <text>Endonucleolytic cleavage to 5'-phosphomonoester.</text>
        <dbReference type="EC" id="3.1.26.4"/>
    </reaction>
</comment>
<protein>
    <recommendedName>
        <fullName evidence="7">Ribonuclease HII</fullName>
        <ecNumber evidence="6">3.1.26.4</ecNumber>
    </recommendedName>
</protein>
<dbReference type="InterPro" id="IPR012337">
    <property type="entry name" value="RNaseH-like_sf"/>
</dbReference>
<evidence type="ECO:0000256" key="12">
    <source>
        <dbReference type="ARBA" id="ARBA00022801"/>
    </source>
</evidence>
<dbReference type="EMBL" id="CAEZTJ010000051">
    <property type="protein sequence ID" value="CAB4566430.1"/>
    <property type="molecule type" value="Genomic_DNA"/>
</dbReference>
<evidence type="ECO:0000256" key="10">
    <source>
        <dbReference type="ARBA" id="ARBA00022723"/>
    </source>
</evidence>
<dbReference type="GO" id="GO:0046872">
    <property type="term" value="F:metal ion binding"/>
    <property type="evidence" value="ECO:0007669"/>
    <property type="project" value="UniProtKB-KW"/>
</dbReference>
<name>A0A6J6DQB5_9ZZZZ</name>
<dbReference type="SUPFAM" id="SSF53098">
    <property type="entry name" value="Ribonuclease H-like"/>
    <property type="match status" value="1"/>
</dbReference>
<keyword evidence="11" id="KW-0255">Endonuclease</keyword>
<reference evidence="15" key="1">
    <citation type="submission" date="2020-05" db="EMBL/GenBank/DDBJ databases">
        <authorList>
            <person name="Chiriac C."/>
            <person name="Salcher M."/>
            <person name="Ghai R."/>
            <person name="Kavagutti S V."/>
        </authorList>
    </citation>
    <scope>NUCLEOTIDE SEQUENCE</scope>
</reference>
<evidence type="ECO:0000256" key="11">
    <source>
        <dbReference type="ARBA" id="ARBA00022759"/>
    </source>
</evidence>
<dbReference type="InterPro" id="IPR036397">
    <property type="entry name" value="RNaseH_sf"/>
</dbReference>
<evidence type="ECO:0000256" key="1">
    <source>
        <dbReference type="ARBA" id="ARBA00000077"/>
    </source>
</evidence>
<dbReference type="GO" id="GO:0006298">
    <property type="term" value="P:mismatch repair"/>
    <property type="evidence" value="ECO:0007669"/>
    <property type="project" value="TreeGrafter"/>
</dbReference>
<evidence type="ECO:0000256" key="8">
    <source>
        <dbReference type="ARBA" id="ARBA00022490"/>
    </source>
</evidence>
<evidence type="ECO:0000259" key="14">
    <source>
        <dbReference type="PROSITE" id="PS51975"/>
    </source>
</evidence>
<dbReference type="GO" id="GO:0004523">
    <property type="term" value="F:RNA-DNA hybrid ribonuclease activity"/>
    <property type="evidence" value="ECO:0007669"/>
    <property type="project" value="UniProtKB-EC"/>
</dbReference>
<dbReference type="Gene3D" id="3.30.420.10">
    <property type="entry name" value="Ribonuclease H-like superfamily/Ribonuclease H"/>
    <property type="match status" value="1"/>
</dbReference>
<dbReference type="NCBIfam" id="NF000595">
    <property type="entry name" value="PRK00015.1-3"/>
    <property type="match status" value="1"/>
</dbReference>
<proteinExistence type="inferred from homology"/>
<evidence type="ECO:0000256" key="13">
    <source>
        <dbReference type="ARBA" id="ARBA00023211"/>
    </source>
</evidence>
<comment type="cofactor">
    <cofactor evidence="2">
        <name>Mn(2+)</name>
        <dbReference type="ChEBI" id="CHEBI:29035"/>
    </cofactor>
</comment>
<keyword evidence="8" id="KW-0963">Cytoplasm</keyword>
<evidence type="ECO:0000256" key="5">
    <source>
        <dbReference type="ARBA" id="ARBA00007383"/>
    </source>
</evidence>
<keyword evidence="9" id="KW-0540">Nuclease</keyword>
<evidence type="ECO:0000256" key="6">
    <source>
        <dbReference type="ARBA" id="ARBA00012180"/>
    </source>
</evidence>
<dbReference type="GO" id="GO:0003723">
    <property type="term" value="F:RNA binding"/>
    <property type="evidence" value="ECO:0007669"/>
    <property type="project" value="InterPro"/>
</dbReference>
<dbReference type="PROSITE" id="PS51975">
    <property type="entry name" value="RNASE_H_2"/>
    <property type="match status" value="1"/>
</dbReference>
<dbReference type="GO" id="GO:0032299">
    <property type="term" value="C:ribonuclease H2 complex"/>
    <property type="evidence" value="ECO:0007669"/>
    <property type="project" value="TreeGrafter"/>
</dbReference>
<dbReference type="PANTHER" id="PTHR10954">
    <property type="entry name" value="RIBONUCLEASE H2 SUBUNIT A"/>
    <property type="match status" value="1"/>
</dbReference>
<comment type="subcellular location">
    <subcellularLocation>
        <location evidence="4">Cytoplasm</location>
    </subcellularLocation>
</comment>
<gene>
    <name evidence="15" type="ORF">UFOPK1650_00476</name>
</gene>
<organism evidence="15">
    <name type="scientific">freshwater metagenome</name>
    <dbReference type="NCBI Taxonomy" id="449393"/>
    <lineage>
        <taxon>unclassified sequences</taxon>
        <taxon>metagenomes</taxon>
        <taxon>ecological metagenomes</taxon>
    </lineage>
</organism>
<comment type="similarity">
    <text evidence="5">Belongs to the RNase HII family.</text>
</comment>
<keyword evidence="10" id="KW-0479">Metal-binding</keyword>
<dbReference type="InterPro" id="IPR022898">
    <property type="entry name" value="RNase_HII"/>
</dbReference>